<dbReference type="EnsemblMetazoa" id="Aqu2.1.04369_001">
    <property type="protein sequence ID" value="Aqu2.1.04369_001"/>
    <property type="gene ID" value="Aqu2.1.04369"/>
</dbReference>
<organism evidence="1">
    <name type="scientific">Amphimedon queenslandica</name>
    <name type="common">Sponge</name>
    <dbReference type="NCBI Taxonomy" id="400682"/>
    <lineage>
        <taxon>Eukaryota</taxon>
        <taxon>Metazoa</taxon>
        <taxon>Porifera</taxon>
        <taxon>Demospongiae</taxon>
        <taxon>Heteroscleromorpha</taxon>
        <taxon>Haplosclerida</taxon>
        <taxon>Niphatidae</taxon>
        <taxon>Amphimedon</taxon>
    </lineage>
</organism>
<accession>A0A1X7SQI0</accession>
<reference evidence="1" key="1">
    <citation type="submission" date="2017-05" db="UniProtKB">
        <authorList>
            <consortium name="EnsemblMetazoa"/>
        </authorList>
    </citation>
    <scope>IDENTIFICATION</scope>
</reference>
<evidence type="ECO:0000313" key="1">
    <source>
        <dbReference type="EnsemblMetazoa" id="Aqu2.1.04369_001"/>
    </source>
</evidence>
<sequence>MTTPGLPMVNTLALSLYENLNSSVLPPVVNRL</sequence>
<dbReference type="InParanoid" id="A0A1X7SQI0"/>
<name>A0A1X7SQI0_AMPQE</name>
<dbReference type="AlphaFoldDB" id="A0A1X7SQI0"/>
<protein>
    <submittedName>
        <fullName evidence="1">Uncharacterized protein</fullName>
    </submittedName>
</protein>
<proteinExistence type="predicted"/>